<dbReference type="RefSeq" id="WP_346061824.1">
    <property type="nucleotide sequence ID" value="NZ_BAAADR010000004.1"/>
</dbReference>
<accession>A0ABW2ESH4</accession>
<keyword evidence="1" id="KW-0472">Membrane</keyword>
<comment type="caution">
    <text evidence="2">The sequence shown here is derived from an EMBL/GenBank/DDBJ whole genome shotgun (WGS) entry which is preliminary data.</text>
</comment>
<dbReference type="Proteomes" id="UP001596411">
    <property type="component" value="Unassembled WGS sequence"/>
</dbReference>
<proteinExistence type="predicted"/>
<keyword evidence="1" id="KW-1133">Transmembrane helix</keyword>
<evidence type="ECO:0008006" key="4">
    <source>
        <dbReference type="Google" id="ProtNLM"/>
    </source>
</evidence>
<name>A0ABW2ESH4_9GAMM</name>
<gene>
    <name evidence="2" type="ORF">ACFQH5_03170</name>
</gene>
<evidence type="ECO:0000313" key="2">
    <source>
        <dbReference type="EMBL" id="MFC7088552.1"/>
    </source>
</evidence>
<reference evidence="3" key="1">
    <citation type="journal article" date="2019" name="Int. J. Syst. Evol. Microbiol.">
        <title>The Global Catalogue of Microorganisms (GCM) 10K type strain sequencing project: providing services to taxonomists for standard genome sequencing and annotation.</title>
        <authorList>
            <consortium name="The Broad Institute Genomics Platform"/>
            <consortium name="The Broad Institute Genome Sequencing Center for Infectious Disease"/>
            <person name="Wu L."/>
            <person name="Ma J."/>
        </authorList>
    </citation>
    <scope>NUCLEOTIDE SEQUENCE [LARGE SCALE GENOMIC DNA]</scope>
    <source>
        <strain evidence="3">CGMCC 1.13666</strain>
    </source>
</reference>
<keyword evidence="3" id="KW-1185">Reference proteome</keyword>
<keyword evidence="1" id="KW-0812">Transmembrane</keyword>
<organism evidence="2 3">
    <name type="scientific">Halomonas salifodinae</name>
    <dbReference type="NCBI Taxonomy" id="438745"/>
    <lineage>
        <taxon>Bacteria</taxon>
        <taxon>Pseudomonadati</taxon>
        <taxon>Pseudomonadota</taxon>
        <taxon>Gammaproteobacteria</taxon>
        <taxon>Oceanospirillales</taxon>
        <taxon>Halomonadaceae</taxon>
        <taxon>Halomonas</taxon>
    </lineage>
</organism>
<feature type="transmembrane region" description="Helical" evidence="1">
    <location>
        <begin position="587"/>
        <end position="608"/>
    </location>
</feature>
<evidence type="ECO:0000313" key="3">
    <source>
        <dbReference type="Proteomes" id="UP001596411"/>
    </source>
</evidence>
<dbReference type="EMBL" id="JBHSZP010000002">
    <property type="protein sequence ID" value="MFC7088552.1"/>
    <property type="molecule type" value="Genomic_DNA"/>
</dbReference>
<sequence length="614" mass="68390">MPRIRVTWWLIMAWMLSAPPVLGAAWPLADIDVEEAATQISRYVYVPEGQRFGAVSLNATLLGQGGEHRLMVRLDGDIVHLVEPHGRQTIRAALPDLTPGFHRLDFLGWPARYMADESLQERCPMPLSRPFQLRELSLDYRPRSTGEVALKHLPDGLFNRGHPGGALGHLTIEAGDEDAYTAAARLVSWLDRQADLRWETGTRPGEVDFVIDIRHDAALAPPARVALIPARWEGEAPRPATLEIRYRQVRALHAAVLALLDVTQRDQLLDAHADFDVERREPVWARLREPRTLAELGLEDIRLASTGQATYLLDYPPHWQPTGVPRGQLLLRGQAGLPQGAHLNLWMEGALSGSQPLHELASHNIERTLPLAGVAVPERPRLTLELAAELEVTRHCYLPLQGDLWIDAEESEVGFEYVPKAGLMALIPRLIAAPSVRLPEDHAEAGMQLLTALMRAHRQAATPDPVPYRVRLAGDGRDDMGEAPSVEIRVEPAMADRLQARFPERLQPGFAEGALWWRADEQGRGLITAASPEVLRRGAAVLPEHWWRIPDGTREALLHAQDGTLVVLAHRPTPVAAPSRALSRDQLHWGLIAVATLFALIVLWLVWWRRRQGA</sequence>
<evidence type="ECO:0000256" key="1">
    <source>
        <dbReference type="SAM" id="Phobius"/>
    </source>
</evidence>
<protein>
    <recommendedName>
        <fullName evidence="4">Cellulose synthase regulatory subunit</fullName>
    </recommendedName>
</protein>